<feature type="region of interest" description="Disordered" evidence="2">
    <location>
        <begin position="361"/>
        <end position="383"/>
    </location>
</feature>
<accession>T0R3B0</accession>
<feature type="coiled-coil region" evidence="1">
    <location>
        <begin position="70"/>
        <end position="97"/>
    </location>
</feature>
<dbReference type="PANTHER" id="PTHR31935">
    <property type="entry name" value="COILED-COIL DOMAIN-CONTAINING PROTEIN 13"/>
    <property type="match status" value="1"/>
</dbReference>
<feature type="region of interest" description="Disordered" evidence="2">
    <location>
        <begin position="1"/>
        <end position="60"/>
    </location>
</feature>
<dbReference type="InterPro" id="IPR038929">
    <property type="entry name" value="CCDC13"/>
</dbReference>
<evidence type="ECO:0000256" key="2">
    <source>
        <dbReference type="SAM" id="MobiDB-lite"/>
    </source>
</evidence>
<name>T0R3B0_SAPDV</name>
<feature type="coiled-coil region" evidence="1">
    <location>
        <begin position="543"/>
        <end position="577"/>
    </location>
</feature>
<evidence type="ECO:0000313" key="4">
    <source>
        <dbReference type="Proteomes" id="UP000030762"/>
    </source>
</evidence>
<feature type="region of interest" description="Disordered" evidence="2">
    <location>
        <begin position="290"/>
        <end position="311"/>
    </location>
</feature>
<dbReference type="OMA" id="CKDQKRQ"/>
<feature type="coiled-coil region" evidence="1">
    <location>
        <begin position="145"/>
        <end position="232"/>
    </location>
</feature>
<feature type="region of interest" description="Disordered" evidence="2">
    <location>
        <begin position="462"/>
        <end position="488"/>
    </location>
</feature>
<protein>
    <submittedName>
        <fullName evidence="3">Uncharacterized protein</fullName>
    </submittedName>
</protein>
<dbReference type="PANTHER" id="PTHR31935:SF1">
    <property type="entry name" value="COILED-COIL DOMAIN-CONTAINING PROTEIN 13"/>
    <property type="match status" value="1"/>
</dbReference>
<keyword evidence="4" id="KW-1185">Reference proteome</keyword>
<dbReference type="GeneID" id="19942634"/>
<reference evidence="3 4" key="1">
    <citation type="submission" date="2012-04" db="EMBL/GenBank/DDBJ databases">
        <title>The Genome Sequence of Saprolegnia declina VS20.</title>
        <authorList>
            <consortium name="The Broad Institute Genome Sequencing Platform"/>
            <person name="Russ C."/>
            <person name="Nusbaum C."/>
            <person name="Tyler B."/>
            <person name="van West P."/>
            <person name="Dieguez-Uribeondo J."/>
            <person name="de Bruijn I."/>
            <person name="Tripathy S."/>
            <person name="Jiang R."/>
            <person name="Young S.K."/>
            <person name="Zeng Q."/>
            <person name="Gargeya S."/>
            <person name="Fitzgerald M."/>
            <person name="Haas B."/>
            <person name="Abouelleil A."/>
            <person name="Alvarado L."/>
            <person name="Arachchi H.M."/>
            <person name="Berlin A."/>
            <person name="Chapman S.B."/>
            <person name="Goldberg J."/>
            <person name="Griggs A."/>
            <person name="Gujja S."/>
            <person name="Hansen M."/>
            <person name="Howarth C."/>
            <person name="Imamovic A."/>
            <person name="Larimer J."/>
            <person name="McCowen C."/>
            <person name="Montmayeur A."/>
            <person name="Murphy C."/>
            <person name="Neiman D."/>
            <person name="Pearson M."/>
            <person name="Priest M."/>
            <person name="Roberts A."/>
            <person name="Saif S."/>
            <person name="Shea T."/>
            <person name="Sisk P."/>
            <person name="Sykes S."/>
            <person name="Wortman J."/>
            <person name="Nusbaum C."/>
            <person name="Birren B."/>
        </authorList>
    </citation>
    <scope>NUCLEOTIDE SEQUENCE [LARGE SCALE GENOMIC DNA]</scope>
    <source>
        <strain evidence="3 4">VS20</strain>
    </source>
</reference>
<evidence type="ECO:0000256" key="1">
    <source>
        <dbReference type="SAM" id="Coils"/>
    </source>
</evidence>
<sequence>MSLVVETKRASAKMELGPAPPPRHKAPLALPEFDDSDSDDDSHALEDVPPAIETSSNNQSDFKWDGISDIQSLKHQNAELVAAIKSHKQQINELQLLLEALEPIPGLDVDAFKDILQGSEIVDHDIRNVKIVHQAKKLRQATLAYNKEKTRAAAASTKMAEMERAVEAAQTLQLKAERALQRLQQQPRPDVAKKVPSPEKEVAASKKLEELKLKCEAQAVELKRTQRALQREVGDDVALSDILDASDSGKRGRAQQIVMLKAKIKKLERAQPSPVDVPRDVDRKAEDDLAASKLERRKQSEKLLEDGNALREGHEKLHKKYEATKARLHVFEKESSKSKVKISVLLEKSKNDDLLIDRLQSELETKKPGPSSRARTADSKAPDGDELDALKLLCKDQKRQLAHQASLLESFQRDLHAAQSTDLKHTKASVSKEQFGNYQALAIEKERLVELVKSLQQQLQAAKLDAPPKPSGIPHLRNDASRSRLPSPRTLNDVAELDRLRLAVEAKDEEIATWKRAYEAAVSDKVSCSEELRLLILASQTSTSQHSHLIADLEEENAALKDECLKLQNMVRAARKREETRVS</sequence>
<dbReference type="InParanoid" id="T0R3B0"/>
<keyword evidence="1" id="KW-0175">Coiled coil</keyword>
<feature type="compositionally biased region" description="Basic and acidic residues" evidence="2">
    <location>
        <begin position="293"/>
        <end position="311"/>
    </location>
</feature>
<organism evidence="3 4">
    <name type="scientific">Saprolegnia diclina (strain VS20)</name>
    <dbReference type="NCBI Taxonomy" id="1156394"/>
    <lineage>
        <taxon>Eukaryota</taxon>
        <taxon>Sar</taxon>
        <taxon>Stramenopiles</taxon>
        <taxon>Oomycota</taxon>
        <taxon>Saprolegniomycetes</taxon>
        <taxon>Saprolegniales</taxon>
        <taxon>Saprolegniaceae</taxon>
        <taxon>Saprolegnia</taxon>
    </lineage>
</organism>
<dbReference type="RefSeq" id="XP_008605684.1">
    <property type="nucleotide sequence ID" value="XM_008607462.1"/>
</dbReference>
<dbReference type="OrthoDB" id="10258312at2759"/>
<dbReference type="VEuPathDB" id="FungiDB:SDRG_01907"/>
<gene>
    <name evidence="3" type="ORF">SDRG_01907</name>
</gene>
<dbReference type="Proteomes" id="UP000030762">
    <property type="component" value="Unassembled WGS sequence"/>
</dbReference>
<dbReference type="EMBL" id="JH767135">
    <property type="protein sequence ID" value="EQC40840.1"/>
    <property type="molecule type" value="Genomic_DNA"/>
</dbReference>
<proteinExistence type="predicted"/>
<dbReference type="AlphaFoldDB" id="T0R3B0"/>
<evidence type="ECO:0000313" key="3">
    <source>
        <dbReference type="EMBL" id="EQC40840.1"/>
    </source>
</evidence>